<protein>
    <submittedName>
        <fullName evidence="2">Methyltransferase</fullName>
    </submittedName>
</protein>
<evidence type="ECO:0000313" key="2">
    <source>
        <dbReference type="EMBL" id="MVO98881.1"/>
    </source>
</evidence>
<comment type="caution">
    <text evidence="2">The sequence shown here is derived from an EMBL/GenBank/DDBJ whole genome shotgun (WGS) entry which is preliminary data.</text>
</comment>
<dbReference type="SUPFAM" id="SSF53335">
    <property type="entry name" value="S-adenosyl-L-methionine-dependent methyltransferases"/>
    <property type="match status" value="1"/>
</dbReference>
<evidence type="ECO:0000259" key="1">
    <source>
        <dbReference type="Pfam" id="PF08242"/>
    </source>
</evidence>
<sequence length="358" mass="40263">MTGVATVKTALFNEAYHASYDYVSDYTAFTILQVLKEEGLLSSALAGEQEIISRLGGTDANIPLVRWALLFLEQQLFIRKTDPGVWETTDKGKHWTDRGNPFPAVHVTPSLDLIRYVGSFWLKALRDEVEPRQVLFNRSGAALWERYFHNAHDLYAVHNQWAAEELADLMTGPCEVLELGTGFGSATRALLTEMRLRSKKLLRYTVTDASTLLAVKARRSLETELASDKLRHKKLDLNDIPAGEGEHDFIFAVNVMHCADQPVHALSRLREHLKPGGSILLSECVRRDYRSKLQQEFIFSMLPDFREVGTGSGDLTCFGLLRPEDWWDIMQAAGFGQVEVKVNEGPVRGAIITGTREK</sequence>
<name>A0A7X3JYB0_9BACL</name>
<dbReference type="Proteomes" id="UP000490800">
    <property type="component" value="Unassembled WGS sequence"/>
</dbReference>
<keyword evidence="2" id="KW-0489">Methyltransferase</keyword>
<proteinExistence type="predicted"/>
<dbReference type="Pfam" id="PF08242">
    <property type="entry name" value="Methyltransf_12"/>
    <property type="match status" value="1"/>
</dbReference>
<dbReference type="GO" id="GO:0032259">
    <property type="term" value="P:methylation"/>
    <property type="evidence" value="ECO:0007669"/>
    <property type="project" value="UniProtKB-KW"/>
</dbReference>
<dbReference type="InterPro" id="IPR013217">
    <property type="entry name" value="Methyltransf_12"/>
</dbReference>
<dbReference type="Gene3D" id="3.40.50.150">
    <property type="entry name" value="Vaccinia Virus protein VP39"/>
    <property type="match status" value="1"/>
</dbReference>
<keyword evidence="2" id="KW-0808">Transferase</keyword>
<dbReference type="InterPro" id="IPR029063">
    <property type="entry name" value="SAM-dependent_MTases_sf"/>
</dbReference>
<reference evidence="2 3" key="1">
    <citation type="journal article" date="2019" name="Microorganisms">
        <title>Paenibacillus lutrae sp. nov., A Chitinolytic Species Isolated from A River Otter in Castril Natural Park, Granada, Spain.</title>
        <authorList>
            <person name="Rodriguez M."/>
            <person name="Reina J.C."/>
            <person name="Bejar V."/>
            <person name="Llamas I."/>
        </authorList>
    </citation>
    <scope>NUCLEOTIDE SEQUENCE [LARGE SCALE GENOMIC DNA]</scope>
    <source>
        <strain evidence="2 3">N10</strain>
    </source>
</reference>
<organism evidence="2 3">
    <name type="scientific">Paenibacillus lutrae</name>
    <dbReference type="NCBI Taxonomy" id="2078573"/>
    <lineage>
        <taxon>Bacteria</taxon>
        <taxon>Bacillati</taxon>
        <taxon>Bacillota</taxon>
        <taxon>Bacilli</taxon>
        <taxon>Bacillales</taxon>
        <taxon>Paenibacillaceae</taxon>
        <taxon>Paenibacillus</taxon>
    </lineage>
</organism>
<dbReference type="AlphaFoldDB" id="A0A7X3JYB0"/>
<feature type="domain" description="Methyltransferase type 12" evidence="1">
    <location>
        <begin position="177"/>
        <end position="278"/>
    </location>
</feature>
<evidence type="ECO:0000313" key="3">
    <source>
        <dbReference type="Proteomes" id="UP000490800"/>
    </source>
</evidence>
<dbReference type="GO" id="GO:0008168">
    <property type="term" value="F:methyltransferase activity"/>
    <property type="evidence" value="ECO:0007669"/>
    <property type="project" value="UniProtKB-KW"/>
</dbReference>
<dbReference type="CDD" id="cd02440">
    <property type="entry name" value="AdoMet_MTases"/>
    <property type="match status" value="1"/>
</dbReference>
<dbReference type="RefSeq" id="WP_166541831.1">
    <property type="nucleotide sequence ID" value="NZ_RHLK01000002.1"/>
</dbReference>
<gene>
    <name evidence="2" type="ORF">EDM21_05000</name>
</gene>
<dbReference type="EMBL" id="RHLK01000002">
    <property type="protein sequence ID" value="MVO98881.1"/>
    <property type="molecule type" value="Genomic_DNA"/>
</dbReference>
<keyword evidence="3" id="KW-1185">Reference proteome</keyword>
<accession>A0A7X3JYB0</accession>